<gene>
    <name evidence="11" type="ORF">C4D60_Mb05t28290</name>
</gene>
<dbReference type="Proteomes" id="UP000317650">
    <property type="component" value="Chromosome 5"/>
</dbReference>
<name>A0A4S8JZJ1_MUSBA</name>
<dbReference type="SUPFAM" id="SSF48439">
    <property type="entry name" value="Protein prenylyltransferase"/>
    <property type="match status" value="1"/>
</dbReference>
<evidence type="ECO:0000256" key="9">
    <source>
        <dbReference type="ARBA" id="ARBA00047658"/>
    </source>
</evidence>
<proteinExistence type="inferred from homology"/>
<evidence type="ECO:0000256" key="4">
    <source>
        <dbReference type="ARBA" id="ARBA00022602"/>
    </source>
</evidence>
<dbReference type="PANTHER" id="PTHR11129">
    <property type="entry name" value="PROTEIN FARNESYLTRANSFERASE ALPHA SUBUNIT/RAB GERANYLGERANYL TRANSFERASE ALPHA SUBUNIT"/>
    <property type="match status" value="1"/>
</dbReference>
<keyword evidence="5" id="KW-0433">Leucine-rich repeat</keyword>
<dbReference type="Gene3D" id="3.80.10.10">
    <property type="entry name" value="Ribonuclease Inhibitor"/>
    <property type="match status" value="1"/>
</dbReference>
<dbReference type="InterPro" id="IPR032675">
    <property type="entry name" value="LRR_dom_sf"/>
</dbReference>
<keyword evidence="12" id="KW-1185">Reference proteome</keyword>
<evidence type="ECO:0000256" key="1">
    <source>
        <dbReference type="ARBA" id="ARBA00006734"/>
    </source>
</evidence>
<dbReference type="PROSITE" id="PS51450">
    <property type="entry name" value="LRR"/>
    <property type="match status" value="2"/>
</dbReference>
<dbReference type="STRING" id="52838.A0A4S8JZJ1"/>
<dbReference type="EMBL" id="PYDT01000003">
    <property type="protein sequence ID" value="THU67779.1"/>
    <property type="molecule type" value="Genomic_DNA"/>
</dbReference>
<dbReference type="Pfam" id="PF12799">
    <property type="entry name" value="LRR_4"/>
    <property type="match status" value="1"/>
</dbReference>
<sequence length="701" mass="80933">MHGRPRKDPRPKDDAAKAAHLRELQAQLLHNHRNRTYTKEALASCSKLLEINPEVYTAWNYRKLALQHNLDGVDDPDALKSAIEDELRVVEIALRTNPKSYAAWYHRKWVLGRRLMPVEFEREFRLLDLLLKADQRNFHGWNYRRFVAKLKNVPEEEELKFTKKMIDTNFSNYSAWHNRSALLSHLLKKKSQGFDSKKNTLTEEYELVHDALFTDQSDQSGWFYHLWLLDQTVCLDDPQLISSWPTHKSDLILSKSNKIDGFQLFPSSNSRSFSLLHTGTFPIILYFNKAVKNIDSSTVTVSSVFVTNEDLNWRPLSTNNSGEACYWVTFVTVPEENCSSSTSYPVEVCLDRYKDIVSSDVSDCKNPSKFTFTVTFRSHSLELTSKESVEQNVVWNYVDICNPQESPCLMSFDQLSINEDHAEEGFKWNLQTLSNEIELFREFDDEDSKFVKRTLARLLVAHDLMVPNGSHNHVKTHSGEVLTLYDDLMKLDPSHKRYYEDEQSVVLMDQLTSDKDSLTKHCWQFDEPTSSSFHRQYCLRLNELSLTRIGSVKNILWVQMLDLSHNKLRSVEGLEALQLLACLNLGNNQISSFTALEPLKLLSSLRVLDVSFNMIGAHAIDTTRYLCSSPLSHTLDAKQLNVGYEKENTEVHDHWEVTSLFRALRLTQLDIKGNAVLNEKFSVLAIELLPSLKWLDGIRVR</sequence>
<dbReference type="Gene3D" id="1.25.40.120">
    <property type="entry name" value="Protein prenylyltransferase"/>
    <property type="match status" value="1"/>
</dbReference>
<dbReference type="AlphaFoldDB" id="A0A4S8JZJ1"/>
<dbReference type="GO" id="GO:0005968">
    <property type="term" value="C:Rab-protein geranylgeranyltransferase complex"/>
    <property type="evidence" value="ECO:0007669"/>
    <property type="project" value="TreeGrafter"/>
</dbReference>
<evidence type="ECO:0000313" key="12">
    <source>
        <dbReference type="Proteomes" id="UP000317650"/>
    </source>
</evidence>
<evidence type="ECO:0000256" key="5">
    <source>
        <dbReference type="ARBA" id="ARBA00022614"/>
    </source>
</evidence>
<organism evidence="11 12">
    <name type="scientific">Musa balbisiana</name>
    <name type="common">Banana</name>
    <dbReference type="NCBI Taxonomy" id="52838"/>
    <lineage>
        <taxon>Eukaryota</taxon>
        <taxon>Viridiplantae</taxon>
        <taxon>Streptophyta</taxon>
        <taxon>Embryophyta</taxon>
        <taxon>Tracheophyta</taxon>
        <taxon>Spermatophyta</taxon>
        <taxon>Magnoliopsida</taxon>
        <taxon>Liliopsida</taxon>
        <taxon>Zingiberales</taxon>
        <taxon>Musaceae</taxon>
        <taxon>Musa</taxon>
    </lineage>
</organism>
<protein>
    <recommendedName>
        <fullName evidence="3 10">Geranylgeranyl transferase type-2 subunit alpha</fullName>
        <ecNumber evidence="2 10">2.5.1.60</ecNumber>
    </recommendedName>
    <alternativeName>
        <fullName evidence="8 10">Geranylgeranyl transferase type II subunit alpha</fullName>
    </alternativeName>
</protein>
<dbReference type="Pfam" id="PF01239">
    <property type="entry name" value="PPTA"/>
    <property type="match status" value="5"/>
</dbReference>
<comment type="caution">
    <text evidence="11">The sequence shown here is derived from an EMBL/GenBank/DDBJ whole genome shotgun (WGS) entry which is preliminary data.</text>
</comment>
<evidence type="ECO:0000313" key="11">
    <source>
        <dbReference type="EMBL" id="THU67779.1"/>
    </source>
</evidence>
<evidence type="ECO:0000256" key="8">
    <source>
        <dbReference type="ARBA" id="ARBA00031267"/>
    </source>
</evidence>
<dbReference type="EC" id="2.5.1.60" evidence="2 10"/>
<evidence type="ECO:0000256" key="6">
    <source>
        <dbReference type="ARBA" id="ARBA00022679"/>
    </source>
</evidence>
<comment type="catalytic activity">
    <reaction evidence="9 10">
        <text>geranylgeranyl diphosphate + L-cysteinyl-[protein] = S-geranylgeranyl-L-cysteinyl-[protein] + diphosphate</text>
        <dbReference type="Rhea" id="RHEA:21240"/>
        <dbReference type="Rhea" id="RHEA-COMP:10131"/>
        <dbReference type="Rhea" id="RHEA-COMP:11537"/>
        <dbReference type="ChEBI" id="CHEBI:29950"/>
        <dbReference type="ChEBI" id="CHEBI:33019"/>
        <dbReference type="ChEBI" id="CHEBI:57533"/>
        <dbReference type="ChEBI" id="CHEBI:86021"/>
        <dbReference type="EC" id="2.5.1.60"/>
    </reaction>
</comment>
<dbReference type="GO" id="GO:0097354">
    <property type="term" value="P:prenylation"/>
    <property type="evidence" value="ECO:0007669"/>
    <property type="project" value="UniProtKB-UniRule"/>
</dbReference>
<keyword evidence="6 10" id="KW-0808">Transferase</keyword>
<dbReference type="FunFam" id="1.25.40.120:FF:000035">
    <property type="entry name" value="Geranylgeranyl transferase type-2 subunit alpha"/>
    <property type="match status" value="1"/>
</dbReference>
<dbReference type="PROSITE" id="PS51147">
    <property type="entry name" value="PFTA"/>
    <property type="match status" value="4"/>
</dbReference>
<comment type="similarity">
    <text evidence="1 10">Belongs to the protein prenyltransferase subunit alpha family.</text>
</comment>
<evidence type="ECO:0000256" key="3">
    <source>
        <dbReference type="ARBA" id="ARBA00014772"/>
    </source>
</evidence>
<dbReference type="InterPro" id="IPR001611">
    <property type="entry name" value="Leu-rich_rpt"/>
</dbReference>
<evidence type="ECO:0000256" key="7">
    <source>
        <dbReference type="ARBA" id="ARBA00022737"/>
    </source>
</evidence>
<dbReference type="InterPro" id="IPR025875">
    <property type="entry name" value="Leu-rich_rpt_4"/>
</dbReference>
<keyword evidence="7" id="KW-0677">Repeat</keyword>
<keyword evidence="4 10" id="KW-0637">Prenyltransferase</keyword>
<dbReference type="PANTHER" id="PTHR11129:SF2">
    <property type="entry name" value="GERANYLGERANYL TRANSFERASE TYPE-2 SUBUNIT ALPHA"/>
    <property type="match status" value="1"/>
</dbReference>
<reference evidence="11 12" key="1">
    <citation type="journal article" date="2019" name="Nat. Plants">
        <title>Genome sequencing of Musa balbisiana reveals subgenome evolution and function divergence in polyploid bananas.</title>
        <authorList>
            <person name="Yao X."/>
        </authorList>
    </citation>
    <scope>NUCLEOTIDE SEQUENCE [LARGE SCALE GENOMIC DNA]</scope>
    <source>
        <strain evidence="12">cv. DH-PKW</strain>
        <tissue evidence="11">Leaves</tissue>
    </source>
</reference>
<evidence type="ECO:0000256" key="2">
    <source>
        <dbReference type="ARBA" id="ARBA00012656"/>
    </source>
</evidence>
<accession>A0A4S8JZJ1</accession>
<evidence type="ECO:0000256" key="10">
    <source>
        <dbReference type="RuleBase" id="RU367120"/>
    </source>
</evidence>
<dbReference type="InterPro" id="IPR002088">
    <property type="entry name" value="Prenyl_trans_a"/>
</dbReference>
<dbReference type="SUPFAM" id="SSF52058">
    <property type="entry name" value="L domain-like"/>
    <property type="match status" value="1"/>
</dbReference>
<comment type="function">
    <text evidence="10">Catalyzes the transfer of a geranyl-geranyl moiety from geranyl-geranyl pyrophosphate to cysteines occuring in specific C-terminal amino acid sequences.</text>
</comment>
<dbReference type="GO" id="GO:0004663">
    <property type="term" value="F:Rab geranylgeranyltransferase activity"/>
    <property type="evidence" value="ECO:0007669"/>
    <property type="project" value="UniProtKB-UniRule"/>
</dbReference>